<comment type="caution">
    <text evidence="12">The sequence shown here is derived from an EMBL/GenBank/DDBJ whole genome shotgun (WGS) entry which is preliminary data.</text>
</comment>
<name>A0A147K0U8_HADYE</name>
<organism evidence="12 13">
    <name type="scientific">Hadarchaeum yellowstonense</name>
    <dbReference type="NCBI Taxonomy" id="1776334"/>
    <lineage>
        <taxon>Archaea</taxon>
        <taxon>Methanobacteriati</taxon>
        <taxon>Candidatus Hadarchaeota</taxon>
        <taxon>Candidatus Hadarchaeia</taxon>
        <taxon>Candidatus Hadarchaeales</taxon>
        <taxon>Candidatus Hadarchaeaceae</taxon>
        <taxon>Candidatus Hadarchaeum</taxon>
    </lineage>
</organism>
<dbReference type="GO" id="GO:0009089">
    <property type="term" value="P:lysine biosynthetic process via diaminopimelate"/>
    <property type="evidence" value="ECO:0007669"/>
    <property type="project" value="UniProtKB-UniPathway"/>
</dbReference>
<dbReference type="AlphaFoldDB" id="A0A147K0U8"/>
<dbReference type="SMART" id="SM00859">
    <property type="entry name" value="Semialdhyde_dh"/>
    <property type="match status" value="1"/>
</dbReference>
<comment type="pathway">
    <text evidence="1">Amino-acid biosynthesis; L-methionine biosynthesis via de novo pathway; L-homoserine from L-aspartate: step 2/3.</text>
</comment>
<evidence type="ECO:0000313" key="13">
    <source>
        <dbReference type="Proteomes" id="UP000074294"/>
    </source>
</evidence>
<sequence>MKIDVGILGATGEVGQKFVVNLQNHPWFRISALFASERSAGKSYAEALGYGTEASRWFVKSVPEKKVLDMTVAEVGEASGDEADLFFSALPSETARDIEGKIAKEKPVVSTASAYRYFDDSFTYLPGVNESHAKIIEIQRKNRGWKGFVVPQPNCTTIGLALSLKPIHDRFGLERVTMVSMQAVSGAGYAAVSSWAEQRRAQGSSLPEALGYFVAGTFEGNVIPYISGEEEKVKKETVKLLGDFVDGKIIPASFKIACKCNRVPVLDGHTESVFIETKSKCSVDELKEAWKRYRGEPQRLALPTAPKQPIVVTEAVDRPQPRFDCMVEGGMAVVIGGVAANVFENGFQYTVLSHNTELGAAKGAVLAAEYLYSIGMIK</sequence>
<evidence type="ECO:0000256" key="10">
    <source>
        <dbReference type="PIRSR" id="PIRSR000148-1"/>
    </source>
</evidence>
<evidence type="ECO:0000256" key="9">
    <source>
        <dbReference type="ARBA" id="ARBA00023167"/>
    </source>
</evidence>
<comment type="pathway">
    <text evidence="2">Amino-acid biosynthesis; L-threonine biosynthesis; L-threonine from L-aspartate: step 2/5.</text>
</comment>
<feature type="domain" description="Semialdehyde dehydrogenase NAD-binding" evidence="11">
    <location>
        <begin position="4"/>
        <end position="136"/>
    </location>
</feature>
<keyword evidence="5" id="KW-0028">Amino-acid biosynthesis</keyword>
<dbReference type="Gene3D" id="3.40.50.720">
    <property type="entry name" value="NAD(P)-binding Rossmann-like Domain"/>
    <property type="match status" value="1"/>
</dbReference>
<evidence type="ECO:0000256" key="6">
    <source>
        <dbReference type="ARBA" id="ARBA00022697"/>
    </source>
</evidence>
<dbReference type="InterPro" id="IPR036291">
    <property type="entry name" value="NAD(P)-bd_dom_sf"/>
</dbReference>
<accession>A0A147K0U8</accession>
<dbReference type="GO" id="GO:0009086">
    <property type="term" value="P:methionine biosynthetic process"/>
    <property type="evidence" value="ECO:0007669"/>
    <property type="project" value="UniProtKB-KW"/>
</dbReference>
<dbReference type="UniPathway" id="UPA00051">
    <property type="reaction ID" value="UER00464"/>
</dbReference>
<dbReference type="InterPro" id="IPR012280">
    <property type="entry name" value="Semialdhyde_DH_dimer_dom"/>
</dbReference>
<dbReference type="STRING" id="1776334.APZ16_04165"/>
<dbReference type="GO" id="GO:0051287">
    <property type="term" value="F:NAD binding"/>
    <property type="evidence" value="ECO:0007669"/>
    <property type="project" value="InterPro"/>
</dbReference>
<dbReference type="PIRSF" id="PIRSF000148">
    <property type="entry name" value="ASA_dh"/>
    <property type="match status" value="1"/>
</dbReference>
<dbReference type="Gene3D" id="3.30.360.10">
    <property type="entry name" value="Dihydrodipicolinate Reductase, domain 2"/>
    <property type="match status" value="1"/>
</dbReference>
<dbReference type="Proteomes" id="UP000074294">
    <property type="component" value="Unassembled WGS sequence"/>
</dbReference>
<evidence type="ECO:0000256" key="2">
    <source>
        <dbReference type="ARBA" id="ARBA00005097"/>
    </source>
</evidence>
<dbReference type="UniPathway" id="UPA00050">
    <property type="reaction ID" value="UER00463"/>
</dbReference>
<dbReference type="PANTHER" id="PTHR46718:SF1">
    <property type="entry name" value="ASPARTATE-SEMIALDEHYDE DEHYDROGENASE"/>
    <property type="match status" value="1"/>
</dbReference>
<evidence type="ECO:0000256" key="1">
    <source>
        <dbReference type="ARBA" id="ARBA00005021"/>
    </source>
</evidence>
<keyword evidence="7" id="KW-0521">NADP</keyword>
<protein>
    <recommendedName>
        <fullName evidence="4">aspartate-semialdehyde dehydrogenase</fullName>
        <ecNumber evidence="4">1.2.1.11</ecNumber>
    </recommendedName>
</protein>
<dbReference type="CDD" id="cd02315">
    <property type="entry name" value="ScASADH_like_N"/>
    <property type="match status" value="1"/>
</dbReference>
<dbReference type="GO" id="GO:0004073">
    <property type="term" value="F:aspartate-semialdehyde dehydrogenase activity"/>
    <property type="evidence" value="ECO:0007669"/>
    <property type="project" value="UniProtKB-EC"/>
</dbReference>
<dbReference type="SUPFAM" id="SSF51735">
    <property type="entry name" value="NAD(P)-binding Rossmann-fold domains"/>
    <property type="match status" value="1"/>
</dbReference>
<evidence type="ECO:0000256" key="8">
    <source>
        <dbReference type="ARBA" id="ARBA00023002"/>
    </source>
</evidence>
<dbReference type="Pfam" id="PF01118">
    <property type="entry name" value="Semialdhyde_dh"/>
    <property type="match status" value="1"/>
</dbReference>
<dbReference type="SUPFAM" id="SSF55347">
    <property type="entry name" value="Glyceraldehyde-3-phosphate dehydrogenase-like, C-terminal domain"/>
    <property type="match status" value="1"/>
</dbReference>
<dbReference type="InterPro" id="IPR000534">
    <property type="entry name" value="Semialdehyde_DH_NAD-bd"/>
</dbReference>
<dbReference type="PROSITE" id="PS01103">
    <property type="entry name" value="ASD"/>
    <property type="match status" value="1"/>
</dbReference>
<evidence type="ECO:0000256" key="4">
    <source>
        <dbReference type="ARBA" id="ARBA00013120"/>
    </source>
</evidence>
<comment type="similarity">
    <text evidence="3">Belongs to the aspartate-semialdehyde dehydrogenase family.</text>
</comment>
<dbReference type="EC" id="1.2.1.11" evidence="4"/>
<dbReference type="InterPro" id="IPR051823">
    <property type="entry name" value="ASADH-related"/>
</dbReference>
<keyword evidence="6" id="KW-0791">Threonine biosynthesis</keyword>
<dbReference type="CDD" id="cd18130">
    <property type="entry name" value="ASADH_C_arch_fung_like"/>
    <property type="match status" value="1"/>
</dbReference>
<keyword evidence="8" id="KW-0560">Oxidoreductase</keyword>
<evidence type="ECO:0000256" key="3">
    <source>
        <dbReference type="ARBA" id="ARBA00010584"/>
    </source>
</evidence>
<dbReference type="GO" id="GO:0050661">
    <property type="term" value="F:NADP binding"/>
    <property type="evidence" value="ECO:0007669"/>
    <property type="project" value="InterPro"/>
</dbReference>
<dbReference type="UniPathway" id="UPA00034">
    <property type="reaction ID" value="UER00016"/>
</dbReference>
<dbReference type="InterPro" id="IPR000319">
    <property type="entry name" value="Asp-semialdehyde_DH_CS"/>
</dbReference>
<dbReference type="EMBL" id="LQMQ01000005">
    <property type="protein sequence ID" value="KUO42493.1"/>
    <property type="molecule type" value="Genomic_DNA"/>
</dbReference>
<gene>
    <name evidence="12" type="ORF">APZ16_04165</name>
</gene>
<proteinExistence type="inferred from homology"/>
<reference evidence="12 13" key="1">
    <citation type="journal article" date="2016" name="Nat. Microbiol.">
        <title>Genomic inference of the metabolism of cosmopolitan subsurface Archaea, Hadesarchaea.</title>
        <authorList>
            <person name="Baker B.J."/>
            <person name="Saw J.H."/>
            <person name="Lind A.E."/>
            <person name="Lazar C.S."/>
            <person name="Hinrichs K.-U."/>
            <person name="Teske A.P."/>
            <person name="Ettema T.J."/>
        </authorList>
    </citation>
    <scope>NUCLEOTIDE SEQUENCE [LARGE SCALE GENOMIC DNA]</scope>
</reference>
<evidence type="ECO:0000259" key="11">
    <source>
        <dbReference type="SMART" id="SM00859"/>
    </source>
</evidence>
<dbReference type="GO" id="GO:0046983">
    <property type="term" value="F:protein dimerization activity"/>
    <property type="evidence" value="ECO:0007669"/>
    <property type="project" value="InterPro"/>
</dbReference>
<feature type="active site" description="Proton acceptor" evidence="10">
    <location>
        <position position="269"/>
    </location>
</feature>
<dbReference type="PANTHER" id="PTHR46718">
    <property type="entry name" value="ASPARTATE-SEMIALDEHYDE DEHYDROGENASE"/>
    <property type="match status" value="1"/>
</dbReference>
<keyword evidence="9" id="KW-0486">Methionine biosynthesis</keyword>
<feature type="active site" description="Acyl-thioester intermediate" evidence="10">
    <location>
        <position position="155"/>
    </location>
</feature>
<evidence type="ECO:0000313" key="12">
    <source>
        <dbReference type="EMBL" id="KUO42493.1"/>
    </source>
</evidence>
<dbReference type="Pfam" id="PF02774">
    <property type="entry name" value="Semialdhyde_dhC"/>
    <property type="match status" value="1"/>
</dbReference>
<dbReference type="GO" id="GO:0009088">
    <property type="term" value="P:threonine biosynthetic process"/>
    <property type="evidence" value="ECO:0007669"/>
    <property type="project" value="UniProtKB-UniPathway"/>
</dbReference>
<evidence type="ECO:0000256" key="7">
    <source>
        <dbReference type="ARBA" id="ARBA00022857"/>
    </source>
</evidence>
<evidence type="ECO:0000256" key="5">
    <source>
        <dbReference type="ARBA" id="ARBA00022605"/>
    </source>
</evidence>